<evidence type="ECO:0008006" key="6">
    <source>
        <dbReference type="Google" id="ProtNLM"/>
    </source>
</evidence>
<dbReference type="SUPFAM" id="SSF58104">
    <property type="entry name" value="Methyl-accepting chemotaxis protein (MCP) signaling domain"/>
    <property type="match status" value="1"/>
</dbReference>
<dbReference type="PANTHER" id="PTHR43531:SF11">
    <property type="entry name" value="METHYL-ACCEPTING CHEMOTAXIS PROTEIN 3"/>
    <property type="match status" value="1"/>
</dbReference>
<evidence type="ECO:0000256" key="1">
    <source>
        <dbReference type="ARBA" id="ARBA00022500"/>
    </source>
</evidence>
<dbReference type="Proteomes" id="UP000620262">
    <property type="component" value="Unassembled WGS sequence"/>
</dbReference>
<protein>
    <recommendedName>
        <fullName evidence="6">Methyl-accepting chemotaxis protein</fullName>
    </recommendedName>
</protein>
<reference evidence="4 5" key="1">
    <citation type="submission" date="2020-10" db="EMBL/GenBank/DDBJ databases">
        <title>Sequencing the genomes of 1000 actinobacteria strains.</title>
        <authorList>
            <person name="Klenk H.-P."/>
        </authorList>
    </citation>
    <scope>NUCLEOTIDE SEQUENCE [LARGE SCALE GENOMIC DNA]</scope>
    <source>
        <strain evidence="4 5">DSM 7307</strain>
    </source>
</reference>
<feature type="region of interest" description="Disordered" evidence="3">
    <location>
        <begin position="84"/>
        <end position="109"/>
    </location>
</feature>
<evidence type="ECO:0000256" key="3">
    <source>
        <dbReference type="SAM" id="MobiDB-lite"/>
    </source>
</evidence>
<name>A0ABR9ITJ7_RHIVS</name>
<keyword evidence="5" id="KW-1185">Reference proteome</keyword>
<evidence type="ECO:0000256" key="2">
    <source>
        <dbReference type="ARBA" id="ARBA00029447"/>
    </source>
</evidence>
<dbReference type="PANTHER" id="PTHR43531">
    <property type="entry name" value="PROTEIN ICFG"/>
    <property type="match status" value="1"/>
</dbReference>
<evidence type="ECO:0000313" key="4">
    <source>
        <dbReference type="EMBL" id="MBE1506167.1"/>
    </source>
</evidence>
<evidence type="ECO:0000313" key="5">
    <source>
        <dbReference type="Proteomes" id="UP000620262"/>
    </source>
</evidence>
<comment type="caution">
    <text evidence="4">The sequence shown here is derived from an EMBL/GenBank/DDBJ whole genome shotgun (WGS) entry which is preliminary data.</text>
</comment>
<comment type="similarity">
    <text evidence="2">Belongs to the methyl-accepting chemotaxis (MCP) protein family.</text>
</comment>
<dbReference type="InterPro" id="IPR051310">
    <property type="entry name" value="MCP_chemotaxis"/>
</dbReference>
<gene>
    <name evidence="4" type="ORF">H4W29_003348</name>
</gene>
<organism evidence="4 5">
    <name type="scientific">Rhizobium viscosum</name>
    <name type="common">Arthrobacter viscosus</name>
    <dbReference type="NCBI Taxonomy" id="1673"/>
    <lineage>
        <taxon>Bacteria</taxon>
        <taxon>Pseudomonadati</taxon>
        <taxon>Pseudomonadota</taxon>
        <taxon>Alphaproteobacteria</taxon>
        <taxon>Hyphomicrobiales</taxon>
        <taxon>Rhizobiaceae</taxon>
        <taxon>Rhizobium/Agrobacterium group</taxon>
        <taxon>Rhizobium</taxon>
    </lineage>
</organism>
<keyword evidence="1" id="KW-0145">Chemotaxis</keyword>
<accession>A0ABR9ITJ7</accession>
<sequence length="138" mass="14784">MTPARNALRQIDEDVLRIDGHVKSIVTSAREQSVRLNEINTAISQMDQATQKNAAMVEETNAASHTLASDTENLTQLVRQFNIGEGMNARQTPREAPAASHPKTSPARSLIGKVAGAFTGGSAARTLASPAGDNWEEF</sequence>
<dbReference type="Gene3D" id="1.10.287.950">
    <property type="entry name" value="Methyl-accepting chemotaxis protein"/>
    <property type="match status" value="1"/>
</dbReference>
<proteinExistence type="inferred from homology"/>
<dbReference type="EMBL" id="JADBEC010000001">
    <property type="protein sequence ID" value="MBE1506167.1"/>
    <property type="molecule type" value="Genomic_DNA"/>
</dbReference>